<comment type="caution">
    <text evidence="1">The sequence shown here is derived from an EMBL/GenBank/DDBJ whole genome shotgun (WGS) entry which is preliminary data.</text>
</comment>
<dbReference type="EMBL" id="LGRX02019087">
    <property type="protein sequence ID" value="KAK3258999.1"/>
    <property type="molecule type" value="Genomic_DNA"/>
</dbReference>
<keyword evidence="2" id="KW-1185">Reference proteome</keyword>
<evidence type="ECO:0000313" key="1">
    <source>
        <dbReference type="EMBL" id="KAK3258999.1"/>
    </source>
</evidence>
<dbReference type="Proteomes" id="UP001190700">
    <property type="component" value="Unassembled WGS sequence"/>
</dbReference>
<gene>
    <name evidence="1" type="ORF">CYMTET_31982</name>
</gene>
<reference evidence="1 2" key="1">
    <citation type="journal article" date="2015" name="Genome Biol. Evol.">
        <title>Comparative Genomics of a Bacterivorous Green Alga Reveals Evolutionary Causalities and Consequences of Phago-Mixotrophic Mode of Nutrition.</title>
        <authorList>
            <person name="Burns J.A."/>
            <person name="Paasch A."/>
            <person name="Narechania A."/>
            <person name="Kim E."/>
        </authorList>
    </citation>
    <scope>NUCLEOTIDE SEQUENCE [LARGE SCALE GENOMIC DNA]</scope>
    <source>
        <strain evidence="1 2">PLY_AMNH</strain>
    </source>
</reference>
<organism evidence="1 2">
    <name type="scientific">Cymbomonas tetramitiformis</name>
    <dbReference type="NCBI Taxonomy" id="36881"/>
    <lineage>
        <taxon>Eukaryota</taxon>
        <taxon>Viridiplantae</taxon>
        <taxon>Chlorophyta</taxon>
        <taxon>Pyramimonadophyceae</taxon>
        <taxon>Pyramimonadales</taxon>
        <taxon>Pyramimonadaceae</taxon>
        <taxon>Cymbomonas</taxon>
    </lineage>
</organism>
<sequence length="72" mass="8160">MTIRISTICFEDFRDRGWLALESSSSDGNRLYLPEYGGTVYSVMVEAQHARLQQSLRSPARVDRETATATFT</sequence>
<name>A0AAE0FFX1_9CHLO</name>
<evidence type="ECO:0000313" key="2">
    <source>
        <dbReference type="Proteomes" id="UP001190700"/>
    </source>
</evidence>
<proteinExistence type="predicted"/>
<protein>
    <submittedName>
        <fullName evidence="1">Uncharacterized protein</fullName>
    </submittedName>
</protein>
<dbReference type="AlphaFoldDB" id="A0AAE0FFX1"/>
<accession>A0AAE0FFX1</accession>